<accession>A0A6A6R6L8</accession>
<dbReference type="AlphaFoldDB" id="A0A6A6R6L8"/>
<protein>
    <submittedName>
        <fullName evidence="1">Uncharacterized protein</fullName>
    </submittedName>
</protein>
<evidence type="ECO:0000313" key="2">
    <source>
        <dbReference type="Proteomes" id="UP000799750"/>
    </source>
</evidence>
<organism evidence="1 2">
    <name type="scientific">Lophium mytilinum</name>
    <dbReference type="NCBI Taxonomy" id="390894"/>
    <lineage>
        <taxon>Eukaryota</taxon>
        <taxon>Fungi</taxon>
        <taxon>Dikarya</taxon>
        <taxon>Ascomycota</taxon>
        <taxon>Pezizomycotina</taxon>
        <taxon>Dothideomycetes</taxon>
        <taxon>Pleosporomycetidae</taxon>
        <taxon>Mytilinidiales</taxon>
        <taxon>Mytilinidiaceae</taxon>
        <taxon>Lophium</taxon>
    </lineage>
</organism>
<reference evidence="1" key="1">
    <citation type="journal article" date="2020" name="Stud. Mycol.">
        <title>101 Dothideomycetes genomes: a test case for predicting lifestyles and emergence of pathogens.</title>
        <authorList>
            <person name="Haridas S."/>
            <person name="Albert R."/>
            <person name="Binder M."/>
            <person name="Bloem J."/>
            <person name="Labutti K."/>
            <person name="Salamov A."/>
            <person name="Andreopoulos B."/>
            <person name="Baker S."/>
            <person name="Barry K."/>
            <person name="Bills G."/>
            <person name="Bluhm B."/>
            <person name="Cannon C."/>
            <person name="Castanera R."/>
            <person name="Culley D."/>
            <person name="Daum C."/>
            <person name="Ezra D."/>
            <person name="Gonzalez J."/>
            <person name="Henrissat B."/>
            <person name="Kuo A."/>
            <person name="Liang C."/>
            <person name="Lipzen A."/>
            <person name="Lutzoni F."/>
            <person name="Magnuson J."/>
            <person name="Mondo S."/>
            <person name="Nolan M."/>
            <person name="Ohm R."/>
            <person name="Pangilinan J."/>
            <person name="Park H.-J."/>
            <person name="Ramirez L."/>
            <person name="Alfaro M."/>
            <person name="Sun H."/>
            <person name="Tritt A."/>
            <person name="Yoshinaga Y."/>
            <person name="Zwiers L.-H."/>
            <person name="Turgeon B."/>
            <person name="Goodwin S."/>
            <person name="Spatafora J."/>
            <person name="Crous P."/>
            <person name="Grigoriev I."/>
        </authorList>
    </citation>
    <scope>NUCLEOTIDE SEQUENCE</scope>
    <source>
        <strain evidence="1">CBS 269.34</strain>
    </source>
</reference>
<dbReference type="Proteomes" id="UP000799750">
    <property type="component" value="Unassembled WGS sequence"/>
</dbReference>
<proteinExistence type="predicted"/>
<name>A0A6A6R6L8_9PEZI</name>
<keyword evidence="2" id="KW-1185">Reference proteome</keyword>
<evidence type="ECO:0000313" key="1">
    <source>
        <dbReference type="EMBL" id="KAF2499137.1"/>
    </source>
</evidence>
<dbReference type="EMBL" id="MU004184">
    <property type="protein sequence ID" value="KAF2499137.1"/>
    <property type="molecule type" value="Genomic_DNA"/>
</dbReference>
<gene>
    <name evidence="1" type="ORF">BU16DRAFT_557475</name>
</gene>
<sequence>MASCHDPSSSHTSPDRRARAMLAPRRQTLGELAKSMSVAKTIPLPPFDDAGIVVAPPVPIISTVTVNAASPTDLIAPVVAPAVRTPAITREEINLVAAPTLATVSAPSPRRRERAGSLRRLRDWLARVFRGKSREE</sequence>